<dbReference type="GO" id="GO:0005876">
    <property type="term" value="C:spindle microtubule"/>
    <property type="evidence" value="ECO:0007669"/>
    <property type="project" value="TreeGrafter"/>
</dbReference>
<dbReference type="CDD" id="cd00106">
    <property type="entry name" value="KISc"/>
    <property type="match status" value="1"/>
</dbReference>
<dbReference type="GO" id="GO:0072686">
    <property type="term" value="C:mitotic spindle"/>
    <property type="evidence" value="ECO:0007669"/>
    <property type="project" value="TreeGrafter"/>
</dbReference>
<dbReference type="GO" id="GO:0005524">
    <property type="term" value="F:ATP binding"/>
    <property type="evidence" value="ECO:0007669"/>
    <property type="project" value="UniProtKB-UniRule"/>
</dbReference>
<keyword evidence="12" id="KW-1185">Reference proteome</keyword>
<comment type="similarity">
    <text evidence="8 9">Belongs to the TRAFAC class myosin-kinesin ATPase superfamily. Kinesin family.</text>
</comment>
<keyword evidence="7" id="KW-0206">Cytoskeleton</keyword>
<keyword evidence="6 8" id="KW-0505">Motor protein</keyword>
<proteinExistence type="inferred from homology"/>
<dbReference type="AlphaFoldDB" id="G0QXK5"/>
<dbReference type="PROSITE" id="PS50067">
    <property type="entry name" value="KINESIN_MOTOR_2"/>
    <property type="match status" value="1"/>
</dbReference>
<dbReference type="OMA" id="QFQTRGP"/>
<evidence type="ECO:0000259" key="10">
    <source>
        <dbReference type="PROSITE" id="PS50067"/>
    </source>
</evidence>
<evidence type="ECO:0000256" key="6">
    <source>
        <dbReference type="ARBA" id="ARBA00023175"/>
    </source>
</evidence>
<dbReference type="InterPro" id="IPR036961">
    <property type="entry name" value="Kinesin_motor_dom_sf"/>
</dbReference>
<keyword evidence="5 8" id="KW-0067">ATP-binding</keyword>
<dbReference type="Proteomes" id="UP000008983">
    <property type="component" value="Unassembled WGS sequence"/>
</dbReference>
<evidence type="ECO:0000256" key="3">
    <source>
        <dbReference type="ARBA" id="ARBA00022701"/>
    </source>
</evidence>
<keyword evidence="2" id="KW-0963">Cytoplasm</keyword>
<dbReference type="InParanoid" id="G0QXK5"/>
<keyword evidence="3 9" id="KW-0493">Microtubule</keyword>
<dbReference type="PRINTS" id="PR00380">
    <property type="entry name" value="KINESINHEAVY"/>
</dbReference>
<organism evidence="11 12">
    <name type="scientific">Ichthyophthirius multifiliis</name>
    <name type="common">White spot disease agent</name>
    <name type="synonym">Ich</name>
    <dbReference type="NCBI Taxonomy" id="5932"/>
    <lineage>
        <taxon>Eukaryota</taxon>
        <taxon>Sar</taxon>
        <taxon>Alveolata</taxon>
        <taxon>Ciliophora</taxon>
        <taxon>Intramacronucleata</taxon>
        <taxon>Oligohymenophorea</taxon>
        <taxon>Hymenostomatida</taxon>
        <taxon>Ophryoglenina</taxon>
        <taxon>Ichthyophthirius</taxon>
    </lineage>
</organism>
<accession>G0QXK5</accession>
<dbReference type="STRING" id="857967.G0QXK5"/>
<evidence type="ECO:0000256" key="5">
    <source>
        <dbReference type="ARBA" id="ARBA00022840"/>
    </source>
</evidence>
<dbReference type="PANTHER" id="PTHR47970:SF12">
    <property type="entry name" value="KINESIN FAMILY MEMBER 11"/>
    <property type="match status" value="1"/>
</dbReference>
<dbReference type="Pfam" id="PF00225">
    <property type="entry name" value="Kinesin"/>
    <property type="match status" value="1"/>
</dbReference>
<reference evidence="11 12" key="1">
    <citation type="submission" date="2011-07" db="EMBL/GenBank/DDBJ databases">
        <authorList>
            <person name="Coyne R."/>
            <person name="Brami D."/>
            <person name="Johnson J."/>
            <person name="Hostetler J."/>
            <person name="Hannick L."/>
            <person name="Clark T."/>
            <person name="Cassidy-Hanley D."/>
            <person name="Inman J."/>
        </authorList>
    </citation>
    <scope>NUCLEOTIDE SEQUENCE [LARGE SCALE GENOMIC DNA]</scope>
    <source>
        <strain evidence="11 12">G5</strain>
    </source>
</reference>
<dbReference type="GO" id="GO:0007018">
    <property type="term" value="P:microtubule-based movement"/>
    <property type="evidence" value="ECO:0007669"/>
    <property type="project" value="InterPro"/>
</dbReference>
<evidence type="ECO:0000313" key="12">
    <source>
        <dbReference type="Proteomes" id="UP000008983"/>
    </source>
</evidence>
<dbReference type="GO" id="GO:0008574">
    <property type="term" value="F:plus-end-directed microtubule motor activity"/>
    <property type="evidence" value="ECO:0007669"/>
    <property type="project" value="TreeGrafter"/>
</dbReference>
<evidence type="ECO:0000256" key="2">
    <source>
        <dbReference type="ARBA" id="ARBA00022490"/>
    </source>
</evidence>
<gene>
    <name evidence="11" type="ORF">IMG5_143710</name>
</gene>
<evidence type="ECO:0000256" key="9">
    <source>
        <dbReference type="RuleBase" id="RU000394"/>
    </source>
</evidence>
<dbReference type="PROSITE" id="PS00411">
    <property type="entry name" value="KINESIN_MOTOR_1"/>
    <property type="match status" value="1"/>
</dbReference>
<feature type="binding site" evidence="8">
    <location>
        <begin position="87"/>
        <end position="94"/>
    </location>
    <ligand>
        <name>ATP</name>
        <dbReference type="ChEBI" id="CHEBI:30616"/>
    </ligand>
</feature>
<dbReference type="eggNOG" id="KOG0241">
    <property type="taxonomic scope" value="Eukaryota"/>
</dbReference>
<keyword evidence="4 8" id="KW-0547">Nucleotide-binding</keyword>
<dbReference type="PANTHER" id="PTHR47970">
    <property type="entry name" value="KINESIN-LIKE PROTEIN KIF11"/>
    <property type="match status" value="1"/>
</dbReference>
<dbReference type="GO" id="GO:0090307">
    <property type="term" value="P:mitotic spindle assembly"/>
    <property type="evidence" value="ECO:0007669"/>
    <property type="project" value="TreeGrafter"/>
</dbReference>
<dbReference type="GO" id="GO:0008017">
    <property type="term" value="F:microtubule binding"/>
    <property type="evidence" value="ECO:0007669"/>
    <property type="project" value="InterPro"/>
</dbReference>
<sequence>MENQNQDDKNVQVAIRIRNLNAREKQDFAQVCVYKQDDKKVIIQNKEFIFDQIIGPQDNQKTVFELIGKKIANACLNGYNACLFAYGQTGSGKTYTMLGTEEEKGLIQRIINYIFAKLNIKGEPYIVHSQYFEIYMEEIIDLNIQQQQQQQNQKNQKNNNSIRVIEDINGVRVENLSSIQIDNHIQATEIIKKGQKNRHVSPTLMNAESSRSHSIFSMSICYKEKDAESGIVKEKLSKLNFVDLAGSERQKSTGATGQRLKEASQINQSLSCLGLVISSLVEGQKIISYRSSKLTHILKDCLGGNSRTLMVAAVSPASDSFAETLNTLKFAERVKKQDKNNNIIYEIQENGIWIKQFLQTSGFIDLISELRQKLGFDVQEISCVESAKDEEQRFS</sequence>
<name>G0QXK5_ICHMU</name>
<comment type="subcellular location">
    <subcellularLocation>
        <location evidence="1">Cytoplasm</location>
        <location evidence="1">Cytoskeleton</location>
    </subcellularLocation>
</comment>
<dbReference type="Gene3D" id="3.40.850.10">
    <property type="entry name" value="Kinesin motor domain"/>
    <property type="match status" value="1"/>
</dbReference>
<dbReference type="InterPro" id="IPR047149">
    <property type="entry name" value="KIF11-like"/>
</dbReference>
<evidence type="ECO:0000256" key="4">
    <source>
        <dbReference type="ARBA" id="ARBA00022741"/>
    </source>
</evidence>
<evidence type="ECO:0000313" key="11">
    <source>
        <dbReference type="EMBL" id="EGR30035.1"/>
    </source>
</evidence>
<evidence type="ECO:0000256" key="7">
    <source>
        <dbReference type="ARBA" id="ARBA00023212"/>
    </source>
</evidence>
<dbReference type="GeneID" id="14906156"/>
<dbReference type="InterPro" id="IPR019821">
    <property type="entry name" value="Kinesin_motor_CS"/>
</dbReference>
<dbReference type="RefSeq" id="XP_004031271.1">
    <property type="nucleotide sequence ID" value="XM_004031223.1"/>
</dbReference>
<feature type="domain" description="Kinesin motor" evidence="10">
    <location>
        <begin position="10"/>
        <end position="337"/>
    </location>
</feature>
<dbReference type="GO" id="GO:0051231">
    <property type="term" value="P:spindle elongation"/>
    <property type="evidence" value="ECO:0007669"/>
    <property type="project" value="TreeGrafter"/>
</dbReference>
<dbReference type="SUPFAM" id="SSF52540">
    <property type="entry name" value="P-loop containing nucleoside triphosphate hydrolases"/>
    <property type="match status" value="1"/>
</dbReference>
<dbReference type="SMART" id="SM00129">
    <property type="entry name" value="KISc"/>
    <property type="match status" value="1"/>
</dbReference>
<dbReference type="InterPro" id="IPR001752">
    <property type="entry name" value="Kinesin_motor_dom"/>
</dbReference>
<dbReference type="OrthoDB" id="3176171at2759"/>
<evidence type="ECO:0000256" key="1">
    <source>
        <dbReference type="ARBA" id="ARBA00004245"/>
    </source>
</evidence>
<protein>
    <recommendedName>
        <fullName evidence="9">Kinesin-like protein</fullName>
    </recommendedName>
</protein>
<dbReference type="InterPro" id="IPR027417">
    <property type="entry name" value="P-loop_NTPase"/>
</dbReference>
<evidence type="ECO:0000256" key="8">
    <source>
        <dbReference type="PROSITE-ProRule" id="PRU00283"/>
    </source>
</evidence>
<dbReference type="EMBL" id="GL984080">
    <property type="protein sequence ID" value="EGR30035.1"/>
    <property type="molecule type" value="Genomic_DNA"/>
</dbReference>